<dbReference type="Proteomes" id="UP001161580">
    <property type="component" value="Unassembled WGS sequence"/>
</dbReference>
<dbReference type="Pfam" id="PF12833">
    <property type="entry name" value="HTH_18"/>
    <property type="match status" value="1"/>
</dbReference>
<feature type="domain" description="HTH araC/xylS-type" evidence="5">
    <location>
        <begin position="250"/>
        <end position="349"/>
    </location>
</feature>
<dbReference type="InterPro" id="IPR018062">
    <property type="entry name" value="HTH_AraC-typ_CS"/>
</dbReference>
<keyword evidence="3" id="KW-0804">Transcription</keyword>
<comment type="caution">
    <text evidence="6">The sequence shown here is derived from an EMBL/GenBank/DDBJ whole genome shotgun (WGS) entry which is preliminary data.</text>
</comment>
<feature type="compositionally biased region" description="Polar residues" evidence="4">
    <location>
        <begin position="23"/>
        <end position="33"/>
    </location>
</feature>
<dbReference type="GO" id="GO:0003700">
    <property type="term" value="F:DNA-binding transcription factor activity"/>
    <property type="evidence" value="ECO:0007669"/>
    <property type="project" value="InterPro"/>
</dbReference>
<protein>
    <submittedName>
        <fullName evidence="6">Helix-turn-helix domain-containing protein</fullName>
    </submittedName>
</protein>
<gene>
    <name evidence="6" type="ORF">MRS75_08095</name>
</gene>
<dbReference type="InterPro" id="IPR020449">
    <property type="entry name" value="Tscrpt_reg_AraC-type_HTH"/>
</dbReference>
<evidence type="ECO:0000313" key="6">
    <source>
        <dbReference type="EMBL" id="MDI7922049.1"/>
    </source>
</evidence>
<dbReference type="RefSeq" id="WP_311785936.1">
    <property type="nucleotide sequence ID" value="NZ_JALDYY010000003.1"/>
</dbReference>
<dbReference type="AlphaFoldDB" id="A0AAE3U3L0"/>
<feature type="region of interest" description="Disordered" evidence="4">
    <location>
        <begin position="1"/>
        <end position="36"/>
    </location>
</feature>
<dbReference type="Gene3D" id="1.10.10.60">
    <property type="entry name" value="Homeodomain-like"/>
    <property type="match status" value="1"/>
</dbReference>
<dbReference type="PROSITE" id="PS01124">
    <property type="entry name" value="HTH_ARAC_FAMILY_2"/>
    <property type="match status" value="1"/>
</dbReference>
<keyword evidence="2" id="KW-0238">DNA-binding</keyword>
<dbReference type="InterPro" id="IPR050204">
    <property type="entry name" value="AraC_XylS_family_regulators"/>
</dbReference>
<sequence>MNETDFVTINTQITRPPVGTMGAASSSNGQRAPTSPVGVHLPSYEYSTAELAPGDQFAAWRSSLAPMLELVEPCDKTIGFDGRQTLWDMGSLVFARIRTDGFGFTSLPGHVRRDPLDHWTMTLLLHGNMTTDAPRRTFAGGAGVVQVHALGKSFSGHITDSEMLVMFVPREFCQEMAGALDAVEFSSLDSGMGRLFADYMIGLAKRLSLLDSADLPALVAATRAMILACVSMSRDHVEGASDPISTVLLERARRVVQTRLLDARLDAETLRRELGISRTRLYRMFEPSGGVRRYIQHRRLLDAHSALSDPNDPRRILDIAEERGFTDGAEFSRAFKREFGYSPSDVRMGIKGKLQSKPSPELQVIAPEARLGILLRRLQGLNVG</sequence>
<dbReference type="PANTHER" id="PTHR46796:SF6">
    <property type="entry name" value="ARAC SUBFAMILY"/>
    <property type="match status" value="1"/>
</dbReference>
<dbReference type="InterPro" id="IPR018060">
    <property type="entry name" value="HTH_AraC"/>
</dbReference>
<evidence type="ECO:0000256" key="2">
    <source>
        <dbReference type="ARBA" id="ARBA00023125"/>
    </source>
</evidence>
<dbReference type="PANTHER" id="PTHR46796">
    <property type="entry name" value="HTH-TYPE TRANSCRIPTIONAL ACTIVATOR RHAS-RELATED"/>
    <property type="match status" value="1"/>
</dbReference>
<dbReference type="GO" id="GO:0043565">
    <property type="term" value="F:sequence-specific DNA binding"/>
    <property type="evidence" value="ECO:0007669"/>
    <property type="project" value="InterPro"/>
</dbReference>
<dbReference type="SMART" id="SM00342">
    <property type="entry name" value="HTH_ARAC"/>
    <property type="match status" value="1"/>
</dbReference>
<evidence type="ECO:0000256" key="1">
    <source>
        <dbReference type="ARBA" id="ARBA00023015"/>
    </source>
</evidence>
<dbReference type="SUPFAM" id="SSF46689">
    <property type="entry name" value="Homeodomain-like"/>
    <property type="match status" value="1"/>
</dbReference>
<accession>A0AAE3U3L0</accession>
<reference evidence="6" key="1">
    <citation type="submission" date="2022-03" db="EMBL/GenBank/DDBJ databases">
        <title>Fererhizobium litorale gen. nov., sp. nov., isolated from sandy sediments of the Sea of Japan seashore.</title>
        <authorList>
            <person name="Romanenko L."/>
            <person name="Kurilenko V."/>
            <person name="Otstavnykh N."/>
            <person name="Svetashev V."/>
            <person name="Tekutyeva L."/>
            <person name="Isaeva M."/>
            <person name="Mikhailov V."/>
        </authorList>
    </citation>
    <scope>NUCLEOTIDE SEQUENCE</scope>
    <source>
        <strain evidence="6">KMM 9576</strain>
    </source>
</reference>
<organism evidence="6 7">
    <name type="scientific">Ferirhizobium litorale</name>
    <dbReference type="NCBI Taxonomy" id="2927786"/>
    <lineage>
        <taxon>Bacteria</taxon>
        <taxon>Pseudomonadati</taxon>
        <taxon>Pseudomonadota</taxon>
        <taxon>Alphaproteobacteria</taxon>
        <taxon>Hyphomicrobiales</taxon>
        <taxon>Rhizobiaceae</taxon>
        <taxon>Ferirhizobium</taxon>
    </lineage>
</organism>
<name>A0AAE3U3L0_9HYPH</name>
<keyword evidence="7" id="KW-1185">Reference proteome</keyword>
<dbReference type="InterPro" id="IPR009057">
    <property type="entry name" value="Homeodomain-like_sf"/>
</dbReference>
<evidence type="ECO:0000256" key="4">
    <source>
        <dbReference type="SAM" id="MobiDB-lite"/>
    </source>
</evidence>
<evidence type="ECO:0000259" key="5">
    <source>
        <dbReference type="PROSITE" id="PS01124"/>
    </source>
</evidence>
<evidence type="ECO:0000256" key="3">
    <source>
        <dbReference type="ARBA" id="ARBA00023163"/>
    </source>
</evidence>
<proteinExistence type="predicted"/>
<evidence type="ECO:0000313" key="7">
    <source>
        <dbReference type="Proteomes" id="UP001161580"/>
    </source>
</evidence>
<feature type="compositionally biased region" description="Polar residues" evidence="4">
    <location>
        <begin position="1"/>
        <end position="14"/>
    </location>
</feature>
<dbReference type="PROSITE" id="PS00041">
    <property type="entry name" value="HTH_ARAC_FAMILY_1"/>
    <property type="match status" value="1"/>
</dbReference>
<dbReference type="EMBL" id="JALDYZ010000003">
    <property type="protein sequence ID" value="MDI7922049.1"/>
    <property type="molecule type" value="Genomic_DNA"/>
</dbReference>
<dbReference type="PRINTS" id="PR00032">
    <property type="entry name" value="HTHARAC"/>
</dbReference>
<keyword evidence="1" id="KW-0805">Transcription regulation</keyword>